<dbReference type="VEuPathDB" id="VectorBase:MDOMA2_001862"/>
<dbReference type="AlphaFoldDB" id="A0A1I8MM24"/>
<proteinExistence type="predicted"/>
<dbReference type="OrthoDB" id="10070125at2759"/>
<feature type="transmembrane region" description="Helical" evidence="1">
    <location>
        <begin position="49"/>
        <end position="70"/>
    </location>
</feature>
<dbReference type="eggNOG" id="ENOG502SEJ9">
    <property type="taxonomic scope" value="Eukaryota"/>
</dbReference>
<name>A0A1I8MM24_MUSDO</name>
<dbReference type="KEGG" id="mde:101892421"/>
<dbReference type="InterPro" id="IPR029383">
    <property type="entry name" value="ARL6IP6"/>
</dbReference>
<sequence>MPAKEDANLSITTDFNNSSSFHSFTSHHKRQDIITIANLRGRNKKEVLLDLRLISLFIGFACTILIYKMVIVMPYSNMENAVNFKGFIEDSYRNAIVWANDHELYHALKPIVCGLLVAIFGYSLVYLDSNVPGVNPPSPFSPRKKVIYYQQRSSIHLGYLTAMAAGLIIAVLMYLDL</sequence>
<feature type="transmembrane region" description="Helical" evidence="1">
    <location>
        <begin position="157"/>
        <end position="175"/>
    </location>
</feature>
<dbReference type="Pfam" id="PF15062">
    <property type="entry name" value="ARL6IP6"/>
    <property type="match status" value="1"/>
</dbReference>
<dbReference type="PANTHER" id="PTHR28640:SF1">
    <property type="entry name" value="ADP-RIBOSYLATION FACTOR-LIKE PROTEIN 6-INTERACTING PROTEIN 6"/>
    <property type="match status" value="1"/>
</dbReference>
<feature type="transmembrane region" description="Helical" evidence="1">
    <location>
        <begin position="107"/>
        <end position="127"/>
    </location>
</feature>
<dbReference type="STRING" id="7370.A0A1I8MM24"/>
<dbReference type="EnsemblMetazoa" id="MDOA006357-RA">
    <property type="protein sequence ID" value="MDOA006357-PA"/>
    <property type="gene ID" value="MDOA006357"/>
</dbReference>
<organism evidence="2">
    <name type="scientific">Musca domestica</name>
    <name type="common">House fly</name>
    <dbReference type="NCBI Taxonomy" id="7370"/>
    <lineage>
        <taxon>Eukaryota</taxon>
        <taxon>Metazoa</taxon>
        <taxon>Ecdysozoa</taxon>
        <taxon>Arthropoda</taxon>
        <taxon>Hexapoda</taxon>
        <taxon>Insecta</taxon>
        <taxon>Pterygota</taxon>
        <taxon>Neoptera</taxon>
        <taxon>Endopterygota</taxon>
        <taxon>Diptera</taxon>
        <taxon>Brachycera</taxon>
        <taxon>Muscomorpha</taxon>
        <taxon>Muscoidea</taxon>
        <taxon>Muscidae</taxon>
        <taxon>Musca</taxon>
    </lineage>
</organism>
<reference evidence="2" key="1">
    <citation type="submission" date="2020-05" db="UniProtKB">
        <authorList>
            <consortium name="EnsemblMetazoa"/>
        </authorList>
    </citation>
    <scope>IDENTIFICATION</scope>
    <source>
        <strain evidence="2">Aabys</strain>
    </source>
</reference>
<keyword evidence="1" id="KW-1133">Transmembrane helix</keyword>
<protein>
    <submittedName>
        <fullName evidence="2">Uncharacterized protein</fullName>
    </submittedName>
</protein>
<gene>
    <name evidence="2" type="primary">101892421</name>
</gene>
<dbReference type="RefSeq" id="XP_005191747.2">
    <property type="nucleotide sequence ID" value="XM_005191690.4"/>
</dbReference>
<evidence type="ECO:0000313" key="2">
    <source>
        <dbReference type="EnsemblMetazoa" id="MDOA006357-PA"/>
    </source>
</evidence>
<accession>A0A1I8MM24</accession>
<keyword evidence="1" id="KW-0472">Membrane</keyword>
<keyword evidence="1" id="KW-0812">Transmembrane</keyword>
<dbReference type="PANTHER" id="PTHR28640">
    <property type="entry name" value="ADP-RIBOSYLATION FACTOR-LIKE PROTEIN 6-INTERACTING PROTEIN 6"/>
    <property type="match status" value="1"/>
</dbReference>
<evidence type="ECO:0000256" key="1">
    <source>
        <dbReference type="SAM" id="Phobius"/>
    </source>
</evidence>
<dbReference type="VEuPathDB" id="VectorBase:MDOA006357"/>